<dbReference type="Gene3D" id="2.115.10.20">
    <property type="entry name" value="Glycosyl hydrolase domain, family 43"/>
    <property type="match status" value="1"/>
</dbReference>
<protein>
    <submittedName>
        <fullName evidence="5">Glycosyl hydrolase family 32</fullName>
    </submittedName>
</protein>
<comment type="caution">
    <text evidence="5">The sequence shown here is derived from an EMBL/GenBank/DDBJ whole genome shotgun (WGS) entry which is preliminary data.</text>
</comment>
<dbReference type="OrthoDB" id="9759709at2"/>
<evidence type="ECO:0000259" key="4">
    <source>
        <dbReference type="Pfam" id="PF00251"/>
    </source>
</evidence>
<organism evidence="5 6">
    <name type="scientific">Amnibacterium flavum</name>
    <dbReference type="NCBI Taxonomy" id="2173173"/>
    <lineage>
        <taxon>Bacteria</taxon>
        <taxon>Bacillati</taxon>
        <taxon>Actinomycetota</taxon>
        <taxon>Actinomycetes</taxon>
        <taxon>Micrococcales</taxon>
        <taxon>Microbacteriaceae</taxon>
        <taxon>Amnibacterium</taxon>
    </lineage>
</organism>
<keyword evidence="6" id="KW-1185">Reference proteome</keyword>
<reference evidence="5 6" key="1">
    <citation type="submission" date="2018-05" db="EMBL/GenBank/DDBJ databases">
        <title>Amnibacterium sp. M8JJ-5, whole genome shotgun sequence.</title>
        <authorList>
            <person name="Tuo L."/>
        </authorList>
    </citation>
    <scope>NUCLEOTIDE SEQUENCE [LARGE SCALE GENOMIC DNA]</scope>
    <source>
        <strain evidence="5 6">M8JJ-5</strain>
    </source>
</reference>
<dbReference type="CDD" id="cd18609">
    <property type="entry name" value="GH32-like"/>
    <property type="match status" value="1"/>
</dbReference>
<dbReference type="PANTHER" id="PTHR43101:SF1">
    <property type="entry name" value="BETA-FRUCTOSIDASE"/>
    <property type="match status" value="1"/>
</dbReference>
<dbReference type="RefSeq" id="WP_116756682.1">
    <property type="nucleotide sequence ID" value="NZ_JBHUEX010000001.1"/>
</dbReference>
<dbReference type="AlphaFoldDB" id="A0A2V1HNN7"/>
<gene>
    <name evidence="5" type="ORF">DDQ50_10515</name>
</gene>
<evidence type="ECO:0000256" key="1">
    <source>
        <dbReference type="ARBA" id="ARBA00009902"/>
    </source>
</evidence>
<accession>A0A2V1HNN7</accession>
<dbReference type="InterPro" id="IPR051214">
    <property type="entry name" value="GH32_Enzymes"/>
</dbReference>
<dbReference type="GO" id="GO:0016798">
    <property type="term" value="F:hydrolase activity, acting on glycosyl bonds"/>
    <property type="evidence" value="ECO:0007669"/>
    <property type="project" value="UniProtKB-KW"/>
</dbReference>
<name>A0A2V1HNN7_9MICO</name>
<proteinExistence type="inferred from homology"/>
<dbReference type="InterPro" id="IPR013148">
    <property type="entry name" value="Glyco_hydro_32_N"/>
</dbReference>
<keyword evidence="2 5" id="KW-0378">Hydrolase</keyword>
<dbReference type="Pfam" id="PF00251">
    <property type="entry name" value="Glyco_hydro_32N"/>
    <property type="match status" value="1"/>
</dbReference>
<dbReference type="PANTHER" id="PTHR43101">
    <property type="entry name" value="BETA-FRUCTOSIDASE"/>
    <property type="match status" value="1"/>
</dbReference>
<sequence length="329" mass="36073">MTFSLPDSWVWDFWTAVEGDTVHLFYLHAPKSLGDPELRHRNASIGHATSTDWIEWTDHGRVLEHGAAGEPDASATWTGSVFRDPNGGWRMFYTGSRFLSPDASANVETVLAAVSEDLYAWRKDPSTRLSAAAPWYETLPDGTWREEAWRDPWIVEDPAGDGWHMLITARARSLDPDLDPEDRGVIAHARSQDLLSWTIAPPLSAPGAGFAHLEVPQLAEVDGMEVLVFSCDSTHLAGARSGERGGIWALPVPTNGLFGATPLDLGAAHLMTGDELYAGRIVHTSDGAALLGFENVGEDGDFVGRLSDPLPLRWDHDGRLVASRQEYIR</sequence>
<dbReference type="EMBL" id="QEOP01000002">
    <property type="protein sequence ID" value="PVZ94168.1"/>
    <property type="molecule type" value="Genomic_DNA"/>
</dbReference>
<dbReference type="InterPro" id="IPR023296">
    <property type="entry name" value="Glyco_hydro_beta-prop_sf"/>
</dbReference>
<dbReference type="SUPFAM" id="SSF75005">
    <property type="entry name" value="Arabinanase/levansucrase/invertase"/>
    <property type="match status" value="1"/>
</dbReference>
<keyword evidence="3" id="KW-0326">Glycosidase</keyword>
<dbReference type="Proteomes" id="UP000244893">
    <property type="component" value="Unassembled WGS sequence"/>
</dbReference>
<evidence type="ECO:0000256" key="2">
    <source>
        <dbReference type="ARBA" id="ARBA00022801"/>
    </source>
</evidence>
<evidence type="ECO:0000313" key="5">
    <source>
        <dbReference type="EMBL" id="PVZ94168.1"/>
    </source>
</evidence>
<evidence type="ECO:0000313" key="6">
    <source>
        <dbReference type="Proteomes" id="UP000244893"/>
    </source>
</evidence>
<feature type="domain" description="Glycosyl hydrolase family 32 N-terminal" evidence="4">
    <location>
        <begin position="21"/>
        <end position="235"/>
    </location>
</feature>
<comment type="similarity">
    <text evidence="1">Belongs to the glycosyl hydrolase 32 family.</text>
</comment>
<evidence type="ECO:0000256" key="3">
    <source>
        <dbReference type="ARBA" id="ARBA00023295"/>
    </source>
</evidence>